<organism evidence="4">
    <name type="scientific">freshwater metagenome</name>
    <dbReference type="NCBI Taxonomy" id="449393"/>
    <lineage>
        <taxon>unclassified sequences</taxon>
        <taxon>metagenomes</taxon>
        <taxon>ecological metagenomes</taxon>
    </lineage>
</organism>
<protein>
    <submittedName>
        <fullName evidence="4">Unannotated protein</fullName>
    </submittedName>
</protein>
<dbReference type="PANTHER" id="PTHR43046:SF14">
    <property type="entry name" value="MUTT_NUDIX FAMILY PROTEIN"/>
    <property type="match status" value="1"/>
</dbReference>
<evidence type="ECO:0000259" key="3">
    <source>
        <dbReference type="PROSITE" id="PS51462"/>
    </source>
</evidence>
<dbReference type="InterPro" id="IPR000086">
    <property type="entry name" value="NUDIX_hydrolase_dom"/>
</dbReference>
<proteinExistence type="predicted"/>
<dbReference type="InterPro" id="IPR020476">
    <property type="entry name" value="Nudix_hydrolase"/>
</dbReference>
<evidence type="ECO:0000256" key="2">
    <source>
        <dbReference type="ARBA" id="ARBA00022801"/>
    </source>
</evidence>
<name>A0A6J7JZU9_9ZZZZ</name>
<keyword evidence="2" id="KW-0378">Hydrolase</keyword>
<dbReference type="GO" id="GO:0016787">
    <property type="term" value="F:hydrolase activity"/>
    <property type="evidence" value="ECO:0007669"/>
    <property type="project" value="UniProtKB-KW"/>
</dbReference>
<dbReference type="PRINTS" id="PR00502">
    <property type="entry name" value="NUDIXFAMILY"/>
</dbReference>
<feature type="domain" description="Nudix hydrolase" evidence="3">
    <location>
        <begin position="9"/>
        <end position="144"/>
    </location>
</feature>
<dbReference type="Pfam" id="PF00293">
    <property type="entry name" value="NUDIX"/>
    <property type="match status" value="1"/>
</dbReference>
<evidence type="ECO:0000313" key="4">
    <source>
        <dbReference type="EMBL" id="CAB4947684.1"/>
    </source>
</evidence>
<dbReference type="CDD" id="cd02883">
    <property type="entry name" value="NUDIX_Hydrolase"/>
    <property type="match status" value="1"/>
</dbReference>
<evidence type="ECO:0000256" key="1">
    <source>
        <dbReference type="ARBA" id="ARBA00001946"/>
    </source>
</evidence>
<dbReference type="EMBL" id="CAFBMW010000019">
    <property type="protein sequence ID" value="CAB4947684.1"/>
    <property type="molecule type" value="Genomic_DNA"/>
</dbReference>
<dbReference type="InterPro" id="IPR015797">
    <property type="entry name" value="NUDIX_hydrolase-like_dom_sf"/>
</dbReference>
<dbReference type="Gene3D" id="3.90.79.10">
    <property type="entry name" value="Nucleoside Triphosphate Pyrophosphohydrolase"/>
    <property type="match status" value="1"/>
</dbReference>
<reference evidence="4" key="1">
    <citation type="submission" date="2020-05" db="EMBL/GenBank/DDBJ databases">
        <authorList>
            <person name="Chiriac C."/>
            <person name="Salcher M."/>
            <person name="Ghai R."/>
            <person name="Kavagutti S V."/>
        </authorList>
    </citation>
    <scope>NUCLEOTIDE SEQUENCE</scope>
</reference>
<sequence>MSLEFTDYHTRLAAYALLVDEDERVLLAWWNGEGHSDPGWSLPGGGIDFDESITDGLVREVFEETGYRIDPGALVTDHHFTARGRTFDGWFRSQRFVFAATITGGELGTTEVGGSTDHAAWVSLADLEGQPRSEIVDIALAARRVEEARA</sequence>
<dbReference type="SUPFAM" id="SSF55811">
    <property type="entry name" value="Nudix"/>
    <property type="match status" value="1"/>
</dbReference>
<comment type="cofactor">
    <cofactor evidence="1">
        <name>Mg(2+)</name>
        <dbReference type="ChEBI" id="CHEBI:18420"/>
    </cofactor>
</comment>
<dbReference type="AlphaFoldDB" id="A0A6J7JZU9"/>
<gene>
    <name evidence="4" type="ORF">UFOPK3662_02335</name>
</gene>
<dbReference type="InterPro" id="IPR020084">
    <property type="entry name" value="NUDIX_hydrolase_CS"/>
</dbReference>
<accession>A0A6J7JZU9</accession>
<dbReference type="PROSITE" id="PS00893">
    <property type="entry name" value="NUDIX_BOX"/>
    <property type="match status" value="1"/>
</dbReference>
<dbReference type="PANTHER" id="PTHR43046">
    <property type="entry name" value="GDP-MANNOSE MANNOSYL HYDROLASE"/>
    <property type="match status" value="1"/>
</dbReference>
<dbReference type="PROSITE" id="PS51462">
    <property type="entry name" value="NUDIX"/>
    <property type="match status" value="1"/>
</dbReference>